<reference evidence="7 8" key="1">
    <citation type="journal article" date="2020" name="bioRxiv">
        <title>Sequence and annotation of 42 cannabis genomes reveals extensive copy number variation in cannabinoid synthesis and pathogen resistance genes.</title>
        <authorList>
            <person name="Mckernan K.J."/>
            <person name="Helbert Y."/>
            <person name="Kane L.T."/>
            <person name="Ebling H."/>
            <person name="Zhang L."/>
            <person name="Liu B."/>
            <person name="Eaton Z."/>
            <person name="Mclaughlin S."/>
            <person name="Kingan S."/>
            <person name="Baybayan P."/>
            <person name="Concepcion G."/>
            <person name="Jordan M."/>
            <person name="Riva A."/>
            <person name="Barbazuk W."/>
            <person name="Harkins T."/>
        </authorList>
    </citation>
    <scope>NUCLEOTIDE SEQUENCE [LARGE SCALE GENOMIC DNA]</scope>
    <source>
        <strain evidence="8">cv. Jamaican Lion 4</strain>
        <tissue evidence="7">Leaf</tissue>
    </source>
</reference>
<organism evidence="7 8">
    <name type="scientific">Cannabis sativa</name>
    <name type="common">Hemp</name>
    <name type="synonym">Marijuana</name>
    <dbReference type="NCBI Taxonomy" id="3483"/>
    <lineage>
        <taxon>Eukaryota</taxon>
        <taxon>Viridiplantae</taxon>
        <taxon>Streptophyta</taxon>
        <taxon>Embryophyta</taxon>
        <taxon>Tracheophyta</taxon>
        <taxon>Spermatophyta</taxon>
        <taxon>Magnoliopsida</taxon>
        <taxon>eudicotyledons</taxon>
        <taxon>Gunneridae</taxon>
        <taxon>Pentapetalae</taxon>
        <taxon>rosids</taxon>
        <taxon>fabids</taxon>
        <taxon>Rosales</taxon>
        <taxon>Cannabaceae</taxon>
        <taxon>Cannabis</taxon>
    </lineage>
</organism>
<accession>A0A7J6H938</accession>
<feature type="signal peptide" evidence="6">
    <location>
        <begin position="1"/>
        <end position="22"/>
    </location>
</feature>
<comment type="similarity">
    <text evidence="2 6">Belongs to the plant self-incompatibility (S1) protein family.</text>
</comment>
<keyword evidence="3 6" id="KW-0713">Self-incompatibility</keyword>
<keyword evidence="5 6" id="KW-0732">Signal</keyword>
<dbReference type="Proteomes" id="UP000525078">
    <property type="component" value="Unassembled WGS sequence"/>
</dbReference>
<dbReference type="PANTHER" id="PTHR31232:SF168">
    <property type="entry name" value="S-PROTEIN HOMOLOG 24-RELATED"/>
    <property type="match status" value="1"/>
</dbReference>
<evidence type="ECO:0000313" key="7">
    <source>
        <dbReference type="EMBL" id="KAF4391080.1"/>
    </source>
</evidence>
<evidence type="ECO:0000256" key="5">
    <source>
        <dbReference type="ARBA" id="ARBA00022729"/>
    </source>
</evidence>
<dbReference type="AlphaFoldDB" id="A0A7J6H938"/>
<dbReference type="InterPro" id="IPR010264">
    <property type="entry name" value="Self-incomp_S1"/>
</dbReference>
<evidence type="ECO:0000256" key="4">
    <source>
        <dbReference type="ARBA" id="ARBA00022525"/>
    </source>
</evidence>
<sequence length="148" mass="16648">MEFVKNAFIITLLVIISSSSSAVTSANNNDEKIGGIFVWPTRVQIFNNLNDEVQLTVHCRSGDDDLGAHVLASNQEYEFKFRINFTGTTLYSCSLTWIGGTGSYQLFKASRDSDRCASKCVWRAHNDGIYGFKEGRNQTKADIIYKWT</sequence>
<comment type="subcellular location">
    <subcellularLocation>
        <location evidence="1 6">Secreted</location>
    </subcellularLocation>
</comment>
<dbReference type="PANTHER" id="PTHR31232">
    <property type="match status" value="1"/>
</dbReference>
<dbReference type="Pfam" id="PF05938">
    <property type="entry name" value="Self-incomp_S1"/>
    <property type="match status" value="1"/>
</dbReference>
<keyword evidence="4 6" id="KW-0964">Secreted</keyword>
<evidence type="ECO:0000256" key="3">
    <source>
        <dbReference type="ARBA" id="ARBA00022471"/>
    </source>
</evidence>
<evidence type="ECO:0000256" key="6">
    <source>
        <dbReference type="RuleBase" id="RU367044"/>
    </source>
</evidence>
<gene>
    <name evidence="7" type="ORF">F8388_024912</name>
</gene>
<proteinExistence type="inferred from homology"/>
<protein>
    <recommendedName>
        <fullName evidence="6">S-protein homolog</fullName>
    </recommendedName>
</protein>
<evidence type="ECO:0000256" key="1">
    <source>
        <dbReference type="ARBA" id="ARBA00004613"/>
    </source>
</evidence>
<dbReference type="GO" id="GO:0005576">
    <property type="term" value="C:extracellular region"/>
    <property type="evidence" value="ECO:0007669"/>
    <property type="project" value="UniProtKB-SubCell"/>
</dbReference>
<evidence type="ECO:0000256" key="2">
    <source>
        <dbReference type="ARBA" id="ARBA00005581"/>
    </source>
</evidence>
<dbReference type="EMBL" id="JAATIP010000026">
    <property type="protein sequence ID" value="KAF4391080.1"/>
    <property type="molecule type" value="Genomic_DNA"/>
</dbReference>
<feature type="chain" id="PRO_5029949471" description="S-protein homolog" evidence="6">
    <location>
        <begin position="23"/>
        <end position="148"/>
    </location>
</feature>
<evidence type="ECO:0000313" key="8">
    <source>
        <dbReference type="Proteomes" id="UP000525078"/>
    </source>
</evidence>
<comment type="caution">
    <text evidence="7">The sequence shown here is derived from an EMBL/GenBank/DDBJ whole genome shotgun (WGS) entry which is preliminary data.</text>
</comment>
<dbReference type="GO" id="GO:0060320">
    <property type="term" value="P:rejection of self pollen"/>
    <property type="evidence" value="ECO:0007669"/>
    <property type="project" value="UniProtKB-KW"/>
</dbReference>
<name>A0A7J6H938_CANSA</name>